<dbReference type="AlphaFoldDB" id="A0AAW9MNX2"/>
<name>A0AAW9MNX2_9FIRM</name>
<dbReference type="PANTHER" id="PTHR46268:SF25">
    <property type="entry name" value="USPA DOMAIN PROTEIN"/>
    <property type="match status" value="1"/>
</dbReference>
<proteinExistence type="inferred from homology"/>
<sequence>MTRYLVAIDGSKYSEMALKTAIDLAEKTKASITLLSVIDIDQYLGSTSLQDFTLESNRDITEKMLAEVIEKYQNQNVKLEKLVTTGSVANEIIAESRNDYDLVIVGSRGLGKVKRTFLGSVSNKVVNQAANSTLVVKNYHKDGFSRILVPLDGSRNSKRALYKATKIAENFSSELLIISVVKEIEDSIFTFDKEREKILQEENIKKSKKILADALESIDSSKFKVSTELIIGSVGESIIEKAEENEYNLIVMGSRGQNSISRAFMGSVSNEVMHSTRKSVLIVK</sequence>
<dbReference type="RefSeq" id="WP_324618765.1">
    <property type="nucleotide sequence ID" value="NZ_JAYKOT010000001.1"/>
</dbReference>
<gene>
    <name evidence="3" type="ORF">VLK81_01640</name>
</gene>
<dbReference type="EMBL" id="JAYKOT010000001">
    <property type="protein sequence ID" value="MEB3428734.1"/>
    <property type="molecule type" value="Genomic_DNA"/>
</dbReference>
<reference evidence="3 4" key="1">
    <citation type="submission" date="2024-01" db="EMBL/GenBank/DDBJ databases">
        <title>Complete genome sequence of Citroniella saccharovorans strain M6.X9, isolated from human fecal sample.</title>
        <authorList>
            <person name="Cheng G."/>
            <person name="Westerholm M."/>
            <person name="Schnurer A."/>
        </authorList>
    </citation>
    <scope>NUCLEOTIDE SEQUENCE [LARGE SCALE GENOMIC DNA]</scope>
    <source>
        <strain evidence="3 4">DSM 29873</strain>
    </source>
</reference>
<evidence type="ECO:0000256" key="1">
    <source>
        <dbReference type="ARBA" id="ARBA00008791"/>
    </source>
</evidence>
<dbReference type="InterPro" id="IPR014729">
    <property type="entry name" value="Rossmann-like_a/b/a_fold"/>
</dbReference>
<protein>
    <submittedName>
        <fullName evidence="3">Universal stress protein</fullName>
    </submittedName>
</protein>
<dbReference type="PANTHER" id="PTHR46268">
    <property type="entry name" value="STRESS RESPONSE PROTEIN NHAX"/>
    <property type="match status" value="1"/>
</dbReference>
<comment type="caution">
    <text evidence="3">The sequence shown here is derived from an EMBL/GenBank/DDBJ whole genome shotgun (WGS) entry which is preliminary data.</text>
</comment>
<keyword evidence="4" id="KW-1185">Reference proteome</keyword>
<accession>A0AAW9MNX2</accession>
<evidence type="ECO:0000259" key="2">
    <source>
        <dbReference type="Pfam" id="PF00582"/>
    </source>
</evidence>
<dbReference type="InterPro" id="IPR006015">
    <property type="entry name" value="Universal_stress_UspA"/>
</dbReference>
<dbReference type="SUPFAM" id="SSF52402">
    <property type="entry name" value="Adenine nucleotide alpha hydrolases-like"/>
    <property type="match status" value="2"/>
</dbReference>
<dbReference type="Proteomes" id="UP001357733">
    <property type="component" value="Unassembled WGS sequence"/>
</dbReference>
<feature type="domain" description="UspA" evidence="2">
    <location>
        <begin position="3"/>
        <end position="137"/>
    </location>
</feature>
<feature type="domain" description="UspA" evidence="2">
    <location>
        <begin position="144"/>
        <end position="284"/>
    </location>
</feature>
<dbReference type="Pfam" id="PF00582">
    <property type="entry name" value="Usp"/>
    <property type="match status" value="2"/>
</dbReference>
<dbReference type="PRINTS" id="PR01438">
    <property type="entry name" value="UNVRSLSTRESS"/>
</dbReference>
<organism evidence="3 4">
    <name type="scientific">Citroniella saccharovorans</name>
    <dbReference type="NCBI Taxonomy" id="2053367"/>
    <lineage>
        <taxon>Bacteria</taxon>
        <taxon>Bacillati</taxon>
        <taxon>Bacillota</taxon>
        <taxon>Tissierellia</taxon>
        <taxon>Tissierellales</taxon>
        <taxon>Peptoniphilaceae</taxon>
        <taxon>Citroniella</taxon>
    </lineage>
</organism>
<dbReference type="CDD" id="cd00293">
    <property type="entry name" value="USP-like"/>
    <property type="match status" value="2"/>
</dbReference>
<evidence type="ECO:0000313" key="4">
    <source>
        <dbReference type="Proteomes" id="UP001357733"/>
    </source>
</evidence>
<evidence type="ECO:0000313" key="3">
    <source>
        <dbReference type="EMBL" id="MEB3428734.1"/>
    </source>
</evidence>
<dbReference type="InterPro" id="IPR006016">
    <property type="entry name" value="UspA"/>
</dbReference>
<comment type="similarity">
    <text evidence="1">Belongs to the universal stress protein A family.</text>
</comment>
<dbReference type="Gene3D" id="3.40.50.620">
    <property type="entry name" value="HUPs"/>
    <property type="match status" value="2"/>
</dbReference>